<feature type="domain" description="Resolvase/invertase-type recombinase catalytic" evidence="6">
    <location>
        <begin position="4"/>
        <end position="148"/>
    </location>
</feature>
<dbReference type="InterPro" id="IPR006118">
    <property type="entry name" value="Recombinase_CS"/>
</dbReference>
<dbReference type="InterPro" id="IPR006119">
    <property type="entry name" value="Resolv_N"/>
</dbReference>
<organism evidence="7 8">
    <name type="scientific">Bradyrhizobium ottawaense</name>
    <dbReference type="NCBI Taxonomy" id="931866"/>
    <lineage>
        <taxon>Bacteria</taxon>
        <taxon>Pseudomonadati</taxon>
        <taxon>Pseudomonadota</taxon>
        <taxon>Alphaproteobacteria</taxon>
        <taxon>Hyphomicrobiales</taxon>
        <taxon>Nitrobacteraceae</taxon>
        <taxon>Bradyrhizobium</taxon>
    </lineage>
</organism>
<dbReference type="GO" id="GO:0003677">
    <property type="term" value="F:DNA binding"/>
    <property type="evidence" value="ECO:0007669"/>
    <property type="project" value="UniProtKB-KW"/>
</dbReference>
<evidence type="ECO:0000259" key="6">
    <source>
        <dbReference type="PROSITE" id="PS51736"/>
    </source>
</evidence>
<keyword evidence="3" id="KW-0233">DNA recombination</keyword>
<dbReference type="Proteomes" id="UP000215703">
    <property type="component" value="Chromosome"/>
</dbReference>
<dbReference type="GO" id="GO:0000150">
    <property type="term" value="F:DNA strand exchange activity"/>
    <property type="evidence" value="ECO:0007669"/>
    <property type="project" value="InterPro"/>
</dbReference>
<feature type="active site" description="O-(5'-phospho-DNA)-serine intermediate" evidence="4 5">
    <location>
        <position position="12"/>
    </location>
</feature>
<reference evidence="7 8" key="1">
    <citation type="journal article" date="2014" name="Int. J. Syst. Evol. Microbiol.">
        <title>Bradyrhizobium ottawaense sp. nov., a symbiotic nitrogen fixing bacterium from root nodules of soybeans in Canada.</title>
        <authorList>
            <person name="Yu X."/>
            <person name="Cloutier S."/>
            <person name="Tambong J.T."/>
            <person name="Bromfield E.S."/>
        </authorList>
    </citation>
    <scope>NUCLEOTIDE SEQUENCE [LARGE SCALE GENOMIC DNA]</scope>
    <source>
        <strain evidence="7 8">OO99</strain>
    </source>
</reference>
<dbReference type="KEGG" id="bot:CIT37_10735"/>
<dbReference type="SMART" id="SM00857">
    <property type="entry name" value="Resolvase"/>
    <property type="match status" value="1"/>
</dbReference>
<dbReference type="PROSITE" id="PS00397">
    <property type="entry name" value="RECOMBINASES_1"/>
    <property type="match status" value="1"/>
</dbReference>
<evidence type="ECO:0000256" key="1">
    <source>
        <dbReference type="ARBA" id="ARBA00022908"/>
    </source>
</evidence>
<dbReference type="PANTHER" id="PTHR30461:SF2">
    <property type="entry name" value="SERINE RECOMBINASE PINE-RELATED"/>
    <property type="match status" value="1"/>
</dbReference>
<evidence type="ECO:0000256" key="4">
    <source>
        <dbReference type="PIRSR" id="PIRSR606118-50"/>
    </source>
</evidence>
<dbReference type="PANTHER" id="PTHR30461">
    <property type="entry name" value="DNA-INVERTASE FROM LAMBDOID PROPHAGE"/>
    <property type="match status" value="1"/>
</dbReference>
<dbReference type="RefSeq" id="WP_095424870.1">
    <property type="nucleotide sequence ID" value="NZ_CP029425.2"/>
</dbReference>
<dbReference type="GeneID" id="92963102"/>
<dbReference type="GO" id="GO:0015074">
    <property type="term" value="P:DNA integration"/>
    <property type="evidence" value="ECO:0007669"/>
    <property type="project" value="UniProtKB-KW"/>
</dbReference>
<dbReference type="Gene3D" id="3.40.50.1390">
    <property type="entry name" value="Resolvase, N-terminal catalytic domain"/>
    <property type="match status" value="1"/>
</dbReference>
<dbReference type="AlphaFoldDB" id="A0A2U8P5G3"/>
<sequence length="203" mass="22220">MNKRVAIYLRVSTAEQTTENQRRELMAVAERSGWQVVHVFEDAGVSGSKGRDHRPALAAMMKAVNRREIDIVAAWSVDRLGRSLIDLIEVLKDLHAKGVDLFLHQQGLDTSTSSGKAMFQMLGVFAEFERAVIRERVIAGLARAKAAGTKLGRKPIDDGKEASIRSLLAEGQGVRRIARSLHVGVGTVLRVRDHQATSVSAAE</sequence>
<dbReference type="PROSITE" id="PS51736">
    <property type="entry name" value="RECOMBINASES_3"/>
    <property type="match status" value="1"/>
</dbReference>
<dbReference type="Pfam" id="PF00239">
    <property type="entry name" value="Resolvase"/>
    <property type="match status" value="1"/>
</dbReference>
<name>A0A2U8P5G3_9BRAD</name>
<evidence type="ECO:0000313" key="8">
    <source>
        <dbReference type="Proteomes" id="UP000215703"/>
    </source>
</evidence>
<keyword evidence="2" id="KW-0238">DNA-binding</keyword>
<dbReference type="InterPro" id="IPR050639">
    <property type="entry name" value="SSR_resolvase"/>
</dbReference>
<proteinExistence type="predicted"/>
<gene>
    <name evidence="7" type="ORF">CIT37_10735</name>
</gene>
<evidence type="ECO:0000313" key="7">
    <source>
        <dbReference type="EMBL" id="AWL92634.1"/>
    </source>
</evidence>
<reference evidence="7 8" key="2">
    <citation type="journal article" date="2017" name="Syst. Appl. Microbiol.">
        <title>Soybeans inoculated with root zone soils of Canadian native legumes harbour diverse and novel Bradyrhizobium spp. that possess agricultural potential.</title>
        <authorList>
            <person name="Bromfield E.S.P."/>
            <person name="Cloutier S."/>
            <person name="Tambong J.T."/>
            <person name="Tran Thi T.V."/>
        </authorList>
    </citation>
    <scope>NUCLEOTIDE SEQUENCE [LARGE SCALE GENOMIC DNA]</scope>
    <source>
        <strain evidence="7 8">OO99</strain>
    </source>
</reference>
<accession>A0A2U8P5G3</accession>
<protein>
    <submittedName>
        <fullName evidence="7">Resolvase</fullName>
    </submittedName>
</protein>
<keyword evidence="1" id="KW-0229">DNA integration</keyword>
<evidence type="ECO:0000256" key="5">
    <source>
        <dbReference type="PROSITE-ProRule" id="PRU10137"/>
    </source>
</evidence>
<evidence type="ECO:0000256" key="3">
    <source>
        <dbReference type="ARBA" id="ARBA00023172"/>
    </source>
</evidence>
<dbReference type="InterPro" id="IPR036162">
    <property type="entry name" value="Resolvase-like_N_sf"/>
</dbReference>
<evidence type="ECO:0000256" key="2">
    <source>
        <dbReference type="ARBA" id="ARBA00023125"/>
    </source>
</evidence>
<dbReference type="SUPFAM" id="SSF53041">
    <property type="entry name" value="Resolvase-like"/>
    <property type="match status" value="1"/>
</dbReference>
<dbReference type="CDD" id="cd03768">
    <property type="entry name" value="SR_ResInv"/>
    <property type="match status" value="1"/>
</dbReference>
<dbReference type="EMBL" id="CP029425">
    <property type="protein sequence ID" value="AWL92634.1"/>
    <property type="molecule type" value="Genomic_DNA"/>
</dbReference>